<sequence>MSSFQSDFRACSHKYENHLSVGSENKQWDFAIGVKKGVVLSSDRSEGRSIIQQVSEDALFHLSGARKRNAQILITSIEEKEVVPGYEPIAKPEGYDGLAEKAEKDAEILKKRIKVRVIHYQLCVDGKVEKHRTDEPRITNSVVKESNNHRVLLERFSRYDKNEEGAFARIKRALIQFFAQLFEPFESLSQLWEELCGRSEKEMVCDINLLAEVTGCPMTAEPLTLSQSLKYMIKLLSREKEVTADEKLHNRLKNALAISRKTKQLRKKFKRKDFGKLVKRVQADIRALPSDGSDKLLIPVGYKQDGKLIEMLLEVGKTGEKTCSVALISQSKETLGLFDREEGVETLSRSLKREIHDVNISELQARIPIFMEMQTTPELLKFEKAGNVFLQQIHFPNSTVAVGGATERTIGRSSSGHVSEIMSYVKSELLSDGDVADAKRFETAARLRFFLDFCQRDKLWLRDPASRELVRTTAYQLIDIVETNRRELIGDELLEQGLEMTKISHELERVLALFDETLPRTPDLSKKVALQTGLGKIGVEAAVETPELEDIPMIADPFKEVDPPFTGFDPGKPVDSINAFAKRCEQLMEIGEIKRASYEAQTMVKALPPPGDALWDKIDPKAEEILQAFQTMGVAITKQSLQESHSSFNEALTLSMLNLYAYGIISRKYPGKKEGLSVLAFKARKNLTELSNSRISLQDKARIAQFDKIMKDTEIQEGYIYKLKGDYEAILEGISQPLLNLCEYSAIAAGDLLYKTIQGKDVWNDPINYQEIDFETSQQIRSQLREQEPLDFSLDFNWNGLPYTRCEGVSGWKRDVSKFDSKISYTAPSYAKNVAEELANRYTTELCPFGCSDDNCRNYGDTDGNPEGARKGHQYFPLYMLYHFTAEYCENLLAEGKLTPDEVRDLLLLQQTNRKAYNLYFSHHEKRGSRVGNHFHYTDGFTEDDRRAQVISSLNIYLKHPNFFKIPSLRWFFETKLFNHHAFELLFSEGNYEEHKPFLISTIKLLNREVSLAQINQEMETAAYLVYLLGNIKDIIEASPLNSDEKKQLSGLITVNPEKTIIQWMIDSIGQTSKREEKKQKSLLPYVVNHYLELYNKNPDLLFTDQDFNLMAYAMERFQFLYEPGDSVDPKLKESFELLKCVMMPKLRARAEKDDGSKFINGLILRFNPEIAGKKLDWKESQFPIYEASDAESRTYQFNLETGMIYAGGERIERLPSFLKEEPEIVELYGSKLNDAWQIKGSPNLEDEQFRVTAYSHEKFPGQRIVLRQKVDKEGIPLNGKPEVVIERMIEENSVSKWVSYHRFESQDKISKGELLTGSDLPPKVAAIIGGRSCWVDRELDRIYVFDQEDSNPYATIFLKRDEEGGPLQVKEFRFADSNQLLAISGRNLIQYSSIEDKDFILTAGSSGVVKRLEYPRLELASSGARLSYKITENGAVSSSFPGWTLAPLGLRPGIRRPIDRVVPLPETFDHFQLLQKDGAQKVLIPSRQFKQLRNRIGESIPKYQSVCPEGFEPSAVYEFTVNTETNRLQAQSADAYAYLAYACFTHKDYESAKYYLEKAETSTGYSPKYNELFDWIGKWPDNSPNGKAIKLHAAIFQDKIFEDHRLENIRRGGKKEEFEEPVQRMERLVELYHSYRTSLKDREIGLSGSDPGLDLNPDSELRALKLTREFIRANAETFVLQPKVEETKFVRALQNVEEIDLREPSEEEFFDYDLDALYLWACIGSSENIPEVTFGRPEWVLDHFGYVFDQLMTLDPESVEFKQLVEKVRFISLNPPSEKLSPFAGDAIKIGQSYLLRVAELAKEGKLEKLKNVVKGKFPKIKGSASTREKRFDNAKNLAGLLFEIDQSTSAEAKKSLEERIGNVEYQMSEVMEAIVENGERSFAEKMVASKIARTKFESQLKMLRRMVKCCEDYDRRVEKIKQKNESLQLPSFKEEYQRVANEQLYGSGSHQTIQRIGSILQVLKEVEISSGREKMQKREVSDVEELPQKTVGDVYGELFENPPDDLKDAVESLLKGEIELYTQKAAQKKEIEKLEKLIGETPEPEKIKKVVTPEEGKHAILGDARLHDYQRYYTVSSIDPSEISEEVFDRLAKSGEKAVKRLADVYRKDMRAYKADLRAIKITRGQAKKLRAHLVDQKEELESRKSRLRKDLLQQVERFNTPAGTLMMRRLTGKAAKPNLDYLINLWRRGELTKQSWDENPLKQLGIGKMEESELVKLDVLITSYLDVSTTLQHMDNVVHSVDAYIATCGSKNSSEGDQQIAQALVQSLEAKRNYTLFVPKREITITDLAMVLHVSAIKEHLETQLDRKESPLAGQLRGLDPVENREAIKDLFANSDHHKVLREILEEDKELTNLVLSKGSDPDFRNLLFMEHTDRIILRSEQISTIREMIDDPNAARQLIMGAGKSKVLSPLLAYGKATGTNLVMLMLPEALYETNCRDLDATNRELFGQKIFRFEFNRHSDRSVEALQETYIQLLETVRNKGFVPTTKSSMLSFRNAYFELLNQLSQIPLEQRYIQGEKISEIMGQLRIMSKIMKLFHDRTDVLADEIDACLDVRKEVNFALGEPQKINPTIYQTGSELMEILLNADEGTSLGELKTALLNNTNASIPPERLHELMKALGGAYYDKNKEALGKIGRNEFIQYLFDDDSLKGEIPQFIRSLEAQNPEMYQKVAAAKAFLHRGYGNTLSRIGNVNYGRDPGSIWTIPYKASMAPSVGSEFDDTVERISFTLQDYVLYGVSYEQVYKAVAALHNMAIQQLRAANIDQTINIDETDAGKEFKELMKKLDLEGVFGKDPSLAAFAAEEKVEALKNVINQSPLGKLSFASRYVLSEMTQAPNRVNSVSNDAPAMVRSFSGFTGTPWNLHTFHDKIQAERSHGTDGRTWALLLERNVKVKTFVYDPKKPMESLIDGAGIVSEHYQATIDTGAYLRGQTNVDYVTACLKKAEAEGLEGQSGVYFDESGKIVKKMGSEGKPLPIEVAEQGDLMQCHTLYDQAHTVGADIKQGRKAKAIVTVGETTFVRDLFQAVWRLRQLHEEQDIDIVVSEDVKKLILGDGDNRDLTIEDILAFCLTNEARRESEDNFRAEKGKIQGRPSQEILKSCAEIIVDEKNSDDGIHRIASVLGRALTKRRPQDEIFDEYAQVRIQEDPSKILEKTRENTAQKAREMADALGENSFDKASSKLVGQLREISKEIKDRKDPPSDWMPDQIDSAAVEGGQQVEVEAVAEVEMEQMVQLDAEVEGEVAIQAEKVIQAGKPVSKGSGGTVSPVTKDNLIDLSLRGFVSDNLRQMSATIGAFDPEIYVSSGVERQMVKSDHAEKYRVKNNSDFDRVANTIFYTYRKTVNDVVIVKGPKGWRMIIPTIHEAQSGCRTFIREANEKGWQAVQVNIGTAKPNIVFKTGDDRSDVLPFKKKEDLQKFYRLYVQAKFFNGEINYGSKEEKEALREWLLDKGPEACQRLFEAKILPAKPQRYTKNYTESDLYKIFEELTG</sequence>
<name>F8LC19_9BACT</name>
<evidence type="ECO:0000313" key="3">
    <source>
        <dbReference type="EMBL" id="CCB91033.1"/>
    </source>
</evidence>
<dbReference type="Pfam" id="PF12340">
    <property type="entry name" value="DUF3638"/>
    <property type="match status" value="1"/>
</dbReference>
<evidence type="ECO:0000259" key="2">
    <source>
        <dbReference type="Pfam" id="PF12340"/>
    </source>
</evidence>
<keyword evidence="1" id="KW-0175">Coiled coil</keyword>
<protein>
    <recommendedName>
        <fullName evidence="2">DUF3638 domain-containing protein</fullName>
    </recommendedName>
</protein>
<evidence type="ECO:0000256" key="1">
    <source>
        <dbReference type="SAM" id="Coils"/>
    </source>
</evidence>
<reference evidence="3" key="1">
    <citation type="submission" date="2011-05" db="EMBL/GenBank/DDBJ databases">
        <title>Unity in variety -- the pan-genome of the Chlamydiae.</title>
        <authorList>
            <person name="Collingro A."/>
            <person name="Tischler P."/>
            <person name="Weinmaier T."/>
            <person name="Penz T."/>
            <person name="Heinz E."/>
            <person name="Brunham R.C."/>
            <person name="Read T.D."/>
            <person name="Bavoil P.M."/>
            <person name="Sachse K."/>
            <person name="Kahane S."/>
            <person name="Friedman M.G."/>
            <person name="Rattei T."/>
            <person name="Myers G.S.A."/>
            <person name="Horn M."/>
        </authorList>
    </citation>
    <scope>NUCLEOTIDE SEQUENCE</scope>
    <source>
        <strain evidence="3">2032/99</strain>
    </source>
</reference>
<organism evidence="3">
    <name type="scientific">Waddlia chondrophila 2032/99</name>
    <dbReference type="NCBI Taxonomy" id="765953"/>
    <lineage>
        <taxon>Bacteria</taxon>
        <taxon>Pseudomonadati</taxon>
        <taxon>Chlamydiota</taxon>
        <taxon>Chlamydiia</taxon>
        <taxon>Parachlamydiales</taxon>
        <taxon>Waddliaceae</taxon>
        <taxon>Waddlia</taxon>
    </lineage>
</organism>
<gene>
    <name evidence="3" type="ORF">WCH_CL15070</name>
</gene>
<dbReference type="EMBL" id="FR872646">
    <property type="protein sequence ID" value="CCB91033.1"/>
    <property type="molecule type" value="Genomic_DNA"/>
</dbReference>
<feature type="coiled-coil region" evidence="1">
    <location>
        <begin position="2126"/>
        <end position="2160"/>
    </location>
</feature>
<dbReference type="InterPro" id="IPR022099">
    <property type="entry name" value="DUF3638"/>
</dbReference>
<proteinExistence type="predicted"/>
<feature type="domain" description="DUF3638" evidence="2">
    <location>
        <begin position="2366"/>
        <end position="2573"/>
    </location>
</feature>
<accession>F8LC19</accession>